<feature type="region of interest" description="Disordered" evidence="1">
    <location>
        <begin position="400"/>
        <end position="428"/>
    </location>
</feature>
<sequence length="428" mass="44256">MDSLARADDPTPAVVPGHREAPTRTDPVAAAMSEVVGGPLGDHAGGHPWWGPARVLAGATALTLAAGMLSKTACVPTGWGNRDQPFTELCWTDLAGTSVDAGTPPRVATWAQRVAEWLPGAGTVATTAVLAVVLAALALLATALLVRVDARRPWAAAGWALGPVLLVHWLSWELVAAVGVAVLLWGWTSGRAWLAGVGAGVGAAFALPVAVAFLGVVAVGGRWRNRVDALLAAAAAYVVVTLPGRATAETPDIGSVWFLLGRTGAGASAATRTTVQVLVVALAAGAAWWLVRRAGRPTPLTAARAGLILVVAALVVAPSAPPETALLVLPLAAIAVRRWRDLLVWQALHLVSWVLTGWYVGQALVPTVADDSRAYWLAVALRVVGLLWLVVAVLRDADASGDEDPVEVGRGETDPDLDVLADARDPRP</sequence>
<feature type="transmembrane region" description="Helical" evidence="2">
    <location>
        <begin position="303"/>
        <end position="322"/>
    </location>
</feature>
<protein>
    <recommendedName>
        <fullName evidence="5">Alpha-1,2-mannosyltransferase</fullName>
    </recommendedName>
</protein>
<feature type="transmembrane region" description="Helical" evidence="2">
    <location>
        <begin position="229"/>
        <end position="248"/>
    </location>
</feature>
<feature type="transmembrane region" description="Helical" evidence="2">
    <location>
        <begin position="268"/>
        <end position="291"/>
    </location>
</feature>
<evidence type="ECO:0008006" key="5">
    <source>
        <dbReference type="Google" id="ProtNLM"/>
    </source>
</evidence>
<organism evidence="3 4">
    <name type="scientific">Nocardioides pini</name>
    <dbReference type="NCBI Taxonomy" id="2975053"/>
    <lineage>
        <taxon>Bacteria</taxon>
        <taxon>Bacillati</taxon>
        <taxon>Actinomycetota</taxon>
        <taxon>Actinomycetes</taxon>
        <taxon>Propionibacteriales</taxon>
        <taxon>Nocardioidaceae</taxon>
        <taxon>Nocardioides</taxon>
    </lineage>
</organism>
<keyword evidence="2" id="KW-1133">Transmembrane helix</keyword>
<feature type="transmembrane region" description="Helical" evidence="2">
    <location>
        <begin position="373"/>
        <end position="394"/>
    </location>
</feature>
<feature type="transmembrane region" description="Helical" evidence="2">
    <location>
        <begin position="193"/>
        <end position="217"/>
    </location>
</feature>
<proteinExistence type="predicted"/>
<reference evidence="3" key="1">
    <citation type="submission" date="2022-08" db="EMBL/GenBank/DDBJ databases">
        <title>Genome sequencing of Nocardioides sp. STR2.</title>
        <authorList>
            <person name="So Y."/>
        </authorList>
    </citation>
    <scope>NUCLEOTIDE SEQUENCE</scope>
    <source>
        <strain evidence="3">STR2</strain>
    </source>
</reference>
<name>A0ABT4CJU4_9ACTN</name>
<feature type="transmembrane region" description="Helical" evidence="2">
    <location>
        <begin position="158"/>
        <end position="187"/>
    </location>
</feature>
<dbReference type="Proteomes" id="UP001074726">
    <property type="component" value="Unassembled WGS sequence"/>
</dbReference>
<dbReference type="EMBL" id="JAPPUX010000005">
    <property type="protein sequence ID" value="MCY4728157.1"/>
    <property type="molecule type" value="Genomic_DNA"/>
</dbReference>
<dbReference type="RefSeq" id="WP_268113109.1">
    <property type="nucleotide sequence ID" value="NZ_JAPPUX010000005.1"/>
</dbReference>
<evidence type="ECO:0000256" key="1">
    <source>
        <dbReference type="SAM" id="MobiDB-lite"/>
    </source>
</evidence>
<keyword evidence="2" id="KW-0812">Transmembrane</keyword>
<keyword evidence="4" id="KW-1185">Reference proteome</keyword>
<evidence type="ECO:0000313" key="4">
    <source>
        <dbReference type="Proteomes" id="UP001074726"/>
    </source>
</evidence>
<gene>
    <name evidence="3" type="ORF">NYO98_17900</name>
</gene>
<evidence type="ECO:0000256" key="2">
    <source>
        <dbReference type="SAM" id="Phobius"/>
    </source>
</evidence>
<feature type="transmembrane region" description="Helical" evidence="2">
    <location>
        <begin position="342"/>
        <end position="361"/>
    </location>
</feature>
<keyword evidence="2" id="KW-0472">Membrane</keyword>
<comment type="caution">
    <text evidence="3">The sequence shown here is derived from an EMBL/GenBank/DDBJ whole genome shotgun (WGS) entry which is preliminary data.</text>
</comment>
<evidence type="ECO:0000313" key="3">
    <source>
        <dbReference type="EMBL" id="MCY4728157.1"/>
    </source>
</evidence>
<feature type="region of interest" description="Disordered" evidence="1">
    <location>
        <begin position="1"/>
        <end position="26"/>
    </location>
</feature>
<accession>A0ABT4CJU4</accession>
<feature type="transmembrane region" description="Helical" evidence="2">
    <location>
        <begin position="124"/>
        <end position="146"/>
    </location>
</feature>